<dbReference type="PROSITE" id="PS01124">
    <property type="entry name" value="HTH_ARAC_FAMILY_2"/>
    <property type="match status" value="1"/>
</dbReference>
<dbReference type="InterPro" id="IPR050204">
    <property type="entry name" value="AraC_XylS_family_regulators"/>
</dbReference>
<dbReference type="EMBL" id="JAFBBK010000001">
    <property type="protein sequence ID" value="MBM7414139.1"/>
    <property type="molecule type" value="Genomic_DNA"/>
</dbReference>
<keyword evidence="1" id="KW-0805">Transcription regulation</keyword>
<proteinExistence type="predicted"/>
<evidence type="ECO:0000256" key="3">
    <source>
        <dbReference type="ARBA" id="ARBA00023163"/>
    </source>
</evidence>
<dbReference type="SMART" id="SM00342">
    <property type="entry name" value="HTH_ARAC"/>
    <property type="match status" value="1"/>
</dbReference>
<evidence type="ECO:0000256" key="2">
    <source>
        <dbReference type="ARBA" id="ARBA00023125"/>
    </source>
</evidence>
<evidence type="ECO:0000259" key="4">
    <source>
        <dbReference type="PROSITE" id="PS01124"/>
    </source>
</evidence>
<gene>
    <name evidence="5" type="ORF">JOE42_000872</name>
</gene>
<name>A0ABS2KQB2_9NOCA</name>
<dbReference type="InterPro" id="IPR009057">
    <property type="entry name" value="Homeodomain-like_sf"/>
</dbReference>
<feature type="domain" description="HTH araC/xylS-type" evidence="4">
    <location>
        <begin position="172"/>
        <end position="273"/>
    </location>
</feature>
<dbReference type="Proteomes" id="UP000703038">
    <property type="component" value="Unassembled WGS sequence"/>
</dbReference>
<keyword evidence="2" id="KW-0238">DNA-binding</keyword>
<dbReference type="InterPro" id="IPR046532">
    <property type="entry name" value="DUF6597"/>
</dbReference>
<dbReference type="InterPro" id="IPR018060">
    <property type="entry name" value="HTH_AraC"/>
</dbReference>
<accession>A0ABS2KQB2</accession>
<evidence type="ECO:0000313" key="5">
    <source>
        <dbReference type="EMBL" id="MBM7414139.1"/>
    </source>
</evidence>
<reference evidence="5 6" key="1">
    <citation type="submission" date="2021-01" db="EMBL/GenBank/DDBJ databases">
        <title>Genomics of switchgrass bacterial isolates.</title>
        <authorList>
            <person name="Shade A."/>
        </authorList>
    </citation>
    <scope>NUCLEOTIDE SEQUENCE [LARGE SCALE GENOMIC DNA]</scope>
    <source>
        <strain evidence="5 6">PvP111</strain>
    </source>
</reference>
<evidence type="ECO:0000256" key="1">
    <source>
        <dbReference type="ARBA" id="ARBA00023015"/>
    </source>
</evidence>
<dbReference type="Pfam" id="PF20240">
    <property type="entry name" value="DUF6597"/>
    <property type="match status" value="1"/>
</dbReference>
<dbReference type="Gene3D" id="1.10.10.60">
    <property type="entry name" value="Homeodomain-like"/>
    <property type="match status" value="1"/>
</dbReference>
<evidence type="ECO:0000313" key="6">
    <source>
        <dbReference type="Proteomes" id="UP000703038"/>
    </source>
</evidence>
<dbReference type="RefSeq" id="WP_307806155.1">
    <property type="nucleotide sequence ID" value="NZ_JAFBBK010000001.1"/>
</dbReference>
<keyword evidence="3" id="KW-0804">Transcription</keyword>
<organism evidence="5 6">
    <name type="scientific">Rhodococcoides corynebacterioides</name>
    <dbReference type="NCBI Taxonomy" id="53972"/>
    <lineage>
        <taxon>Bacteria</taxon>
        <taxon>Bacillati</taxon>
        <taxon>Actinomycetota</taxon>
        <taxon>Actinomycetes</taxon>
        <taxon>Mycobacteriales</taxon>
        <taxon>Nocardiaceae</taxon>
        <taxon>Rhodococcoides</taxon>
    </lineage>
</organism>
<dbReference type="Pfam" id="PF12833">
    <property type="entry name" value="HTH_18"/>
    <property type="match status" value="1"/>
</dbReference>
<dbReference type="PANTHER" id="PTHR46796">
    <property type="entry name" value="HTH-TYPE TRANSCRIPTIONAL ACTIVATOR RHAS-RELATED"/>
    <property type="match status" value="1"/>
</dbReference>
<protein>
    <submittedName>
        <fullName evidence="5">AraC-like DNA-binding protein</fullName>
    </submittedName>
</protein>
<dbReference type="SUPFAM" id="SSF46689">
    <property type="entry name" value="Homeodomain-like"/>
    <property type="match status" value="1"/>
</dbReference>
<keyword evidence="6" id="KW-1185">Reference proteome</keyword>
<sequence length="274" mass="29769">MTEDPLTRAGRRAQSAILHPARADGRIIVGRSLPPDDLATVVDYFWWVEWHCPEPHVQEVVPRPVIHLTAESRNGAPRLLVHGVMRHRFERTLVGDGRTVAAAFRPGGFRPVLGRPVSSMTDRIGTVEEVLGTDDRRLASLLLVPDADVTACVDRLSSWLIERTGAADPVAADIADLVELAETDTTIIRAQQLADRAGVSLRTLQRQFADHVGVGPKWVVQRCRLLDVAGAAHTGGAVDWAALAADLGYADQSHLVRAFTALVGSPPARYRANT</sequence>
<comment type="caution">
    <text evidence="5">The sequence shown here is derived from an EMBL/GenBank/DDBJ whole genome shotgun (WGS) entry which is preliminary data.</text>
</comment>